<gene>
    <name evidence="4" type="ORF">JOF59_004870</name>
</gene>
<dbReference type="InterPro" id="IPR016181">
    <property type="entry name" value="Acyl_CoA_acyltransferase"/>
</dbReference>
<evidence type="ECO:0000256" key="1">
    <source>
        <dbReference type="ARBA" id="ARBA00022679"/>
    </source>
</evidence>
<dbReference type="RefSeq" id="WP_209470878.1">
    <property type="nucleotide sequence ID" value="NZ_BMWJ01000006.1"/>
</dbReference>
<feature type="domain" description="N-acetyltransferase" evidence="3">
    <location>
        <begin position="1"/>
        <end position="129"/>
    </location>
</feature>
<evidence type="ECO:0000313" key="4">
    <source>
        <dbReference type="EMBL" id="MBP2362470.1"/>
    </source>
</evidence>
<keyword evidence="5" id="KW-1185">Reference proteome</keyword>
<evidence type="ECO:0000256" key="2">
    <source>
        <dbReference type="ARBA" id="ARBA00023315"/>
    </source>
</evidence>
<dbReference type="Gene3D" id="3.40.630.30">
    <property type="match status" value="2"/>
</dbReference>
<comment type="caution">
    <text evidence="4">The sequence shown here is derived from an EMBL/GenBank/DDBJ whole genome shotgun (WGS) entry which is preliminary data.</text>
</comment>
<accession>A0ABS4VF31</accession>
<organism evidence="4 5">
    <name type="scientific">Streptomyces clavifer</name>
    <dbReference type="NCBI Taxonomy" id="68188"/>
    <lineage>
        <taxon>Bacteria</taxon>
        <taxon>Bacillati</taxon>
        <taxon>Actinomycetota</taxon>
        <taxon>Actinomycetes</taxon>
        <taxon>Kitasatosporales</taxon>
        <taxon>Streptomycetaceae</taxon>
        <taxon>Streptomyces</taxon>
    </lineage>
</organism>
<dbReference type="EMBL" id="JAGINS010000001">
    <property type="protein sequence ID" value="MBP2362470.1"/>
    <property type="molecule type" value="Genomic_DNA"/>
</dbReference>
<sequence>MTTTLRPTGPIQQGADGARARTYDVCDNGRPVGAVGIHTDPLFGPSAGVLHSLRIEEPARRRGRGTIAALAAEEVLRGWGCTQVRLVAPAGNEAARRLAGVLGYTERSRNMAKPIRGAAPALPDGSTGRPMTGQEFAAWAATCVEAYAQDWIEQGVPEDQARRKSETDHATALPDGMATEGMRFHVLVHGDAVVGHVWVARHGTPEGEPTGYVFDVEVREEYRGRGHGRALMHHAENLTLDAGLDVLGLHVFASNTPALRLYESLGYGTTQYNLAKAL</sequence>
<protein>
    <submittedName>
        <fullName evidence="4">Ribosomal protein S18 acetylase RimI-like enzyme</fullName>
    </submittedName>
</protein>
<reference evidence="4 5" key="1">
    <citation type="submission" date="2021-03" db="EMBL/GenBank/DDBJ databases">
        <title>Sequencing the genomes of 1000 actinobacteria strains.</title>
        <authorList>
            <person name="Klenk H.-P."/>
        </authorList>
    </citation>
    <scope>NUCLEOTIDE SEQUENCE [LARGE SCALE GENOMIC DNA]</scope>
    <source>
        <strain evidence="4 5">DSM 40843</strain>
    </source>
</reference>
<dbReference type="PANTHER" id="PTHR43877">
    <property type="entry name" value="AMINOALKYLPHOSPHONATE N-ACETYLTRANSFERASE-RELATED-RELATED"/>
    <property type="match status" value="1"/>
</dbReference>
<proteinExistence type="predicted"/>
<dbReference type="InterPro" id="IPR000182">
    <property type="entry name" value="GNAT_dom"/>
</dbReference>
<dbReference type="CDD" id="cd04301">
    <property type="entry name" value="NAT_SF"/>
    <property type="match status" value="2"/>
</dbReference>
<dbReference type="PROSITE" id="PS51186">
    <property type="entry name" value="GNAT"/>
    <property type="match status" value="2"/>
</dbReference>
<name>A0ABS4VF31_9ACTN</name>
<keyword evidence="2" id="KW-0012">Acyltransferase</keyword>
<keyword evidence="1" id="KW-0808">Transferase</keyword>
<dbReference type="SUPFAM" id="SSF55729">
    <property type="entry name" value="Acyl-CoA N-acyltransferases (Nat)"/>
    <property type="match status" value="2"/>
</dbReference>
<dbReference type="Pfam" id="PF00583">
    <property type="entry name" value="Acetyltransf_1"/>
    <property type="match status" value="2"/>
</dbReference>
<evidence type="ECO:0000313" key="5">
    <source>
        <dbReference type="Proteomes" id="UP001519311"/>
    </source>
</evidence>
<dbReference type="Proteomes" id="UP001519311">
    <property type="component" value="Unassembled WGS sequence"/>
</dbReference>
<dbReference type="InterPro" id="IPR050832">
    <property type="entry name" value="Bact_Acetyltransf"/>
</dbReference>
<feature type="domain" description="N-acetyltransferase" evidence="3">
    <location>
        <begin position="126"/>
        <end position="278"/>
    </location>
</feature>
<dbReference type="PANTHER" id="PTHR43877:SF2">
    <property type="entry name" value="AMINOALKYLPHOSPHONATE N-ACETYLTRANSFERASE-RELATED"/>
    <property type="match status" value="1"/>
</dbReference>
<evidence type="ECO:0000259" key="3">
    <source>
        <dbReference type="PROSITE" id="PS51186"/>
    </source>
</evidence>